<dbReference type="GO" id="GO:0003677">
    <property type="term" value="F:DNA binding"/>
    <property type="evidence" value="ECO:0007669"/>
    <property type="project" value="InterPro"/>
</dbReference>
<keyword evidence="1" id="KW-0378">Hydrolase</keyword>
<keyword evidence="2" id="KW-1185">Reference proteome</keyword>
<dbReference type="GO" id="GO:0004521">
    <property type="term" value="F:RNA endonuclease activity"/>
    <property type="evidence" value="ECO:0007669"/>
    <property type="project" value="TreeGrafter"/>
</dbReference>
<dbReference type="EC" id="3.1.27.-" evidence="1"/>
<evidence type="ECO:0000313" key="1">
    <source>
        <dbReference type="EMBL" id="QJE72274.1"/>
    </source>
</evidence>
<protein>
    <submittedName>
        <fullName evidence="1">Endoribonuclease MazF</fullName>
        <ecNumber evidence="1">3.1.27.-</ecNumber>
    </submittedName>
</protein>
<dbReference type="InterPro" id="IPR011067">
    <property type="entry name" value="Plasmid_toxin/cell-grow_inhib"/>
</dbReference>
<evidence type="ECO:0000313" key="2">
    <source>
        <dbReference type="Proteomes" id="UP000501891"/>
    </source>
</evidence>
<proteinExistence type="predicted"/>
<dbReference type="AlphaFoldDB" id="A0A858R4F8"/>
<gene>
    <name evidence="1" type="primary">mazF</name>
    <name evidence="1" type="ORF">HHL28_03415</name>
</gene>
<dbReference type="NCBIfam" id="NF007386">
    <property type="entry name" value="PRK09907.1"/>
    <property type="match status" value="1"/>
</dbReference>
<dbReference type="EMBL" id="CP051775">
    <property type="protein sequence ID" value="QJE72274.1"/>
    <property type="molecule type" value="Genomic_DNA"/>
</dbReference>
<dbReference type="GO" id="GO:0006402">
    <property type="term" value="P:mRNA catabolic process"/>
    <property type="evidence" value="ECO:0007669"/>
    <property type="project" value="TreeGrafter"/>
</dbReference>
<name>A0A858R4F8_9PROT</name>
<dbReference type="Gene3D" id="2.30.30.110">
    <property type="match status" value="1"/>
</dbReference>
<dbReference type="Proteomes" id="UP000501891">
    <property type="component" value="Chromosome"/>
</dbReference>
<sequence length="118" mass="12766">MSAAVAEPYCPDDGDIVWLDFDPQAGREQKGHRPALVLSPRAYNKRVGLCVVCPITSEVKGYPLEQPVPAGGKTKGAVLCDQVKSLSWLERGCVFGERAPDGLTAHVKLKIKALLRIP</sequence>
<dbReference type="KEGG" id="acru:HHL28_03415"/>
<reference evidence="1" key="1">
    <citation type="submission" date="2020-04" db="EMBL/GenBank/DDBJ databases">
        <title>A desert anoxygenic phototrophic bacterium fixes CO2 using RubisCO under aerobic conditions.</title>
        <authorList>
            <person name="Tang K."/>
        </authorList>
    </citation>
    <scope>NUCLEOTIDE SEQUENCE [LARGE SCALE GENOMIC DNA]</scope>
    <source>
        <strain evidence="1">MIMtkB3</strain>
    </source>
</reference>
<dbReference type="GO" id="GO:0016075">
    <property type="term" value="P:rRNA catabolic process"/>
    <property type="evidence" value="ECO:0007669"/>
    <property type="project" value="TreeGrafter"/>
</dbReference>
<dbReference type="PANTHER" id="PTHR33988">
    <property type="entry name" value="ENDORIBONUCLEASE MAZF-RELATED"/>
    <property type="match status" value="1"/>
</dbReference>
<accession>A0A858R4F8</accession>
<dbReference type="GO" id="GO:0016787">
    <property type="term" value="F:hydrolase activity"/>
    <property type="evidence" value="ECO:0007669"/>
    <property type="project" value="UniProtKB-KW"/>
</dbReference>
<dbReference type="PANTHER" id="PTHR33988:SF3">
    <property type="entry name" value="ENDORIBONUCLEASE TOXIN CHPB-RELATED"/>
    <property type="match status" value="1"/>
</dbReference>
<dbReference type="Pfam" id="PF02452">
    <property type="entry name" value="PemK_toxin"/>
    <property type="match status" value="1"/>
</dbReference>
<organism evidence="1 2">
    <name type="scientific">Aerophototrophica crusticola</name>
    <dbReference type="NCBI Taxonomy" id="1709002"/>
    <lineage>
        <taxon>Bacteria</taxon>
        <taxon>Pseudomonadati</taxon>
        <taxon>Pseudomonadota</taxon>
        <taxon>Alphaproteobacteria</taxon>
        <taxon>Rhodospirillales</taxon>
        <taxon>Rhodospirillaceae</taxon>
        <taxon>Aerophototrophica</taxon>
    </lineage>
</organism>
<dbReference type="SUPFAM" id="SSF50118">
    <property type="entry name" value="Cell growth inhibitor/plasmid maintenance toxic component"/>
    <property type="match status" value="1"/>
</dbReference>
<dbReference type="InterPro" id="IPR003477">
    <property type="entry name" value="PemK-like"/>
</dbReference>